<dbReference type="InterPro" id="IPR035396">
    <property type="entry name" value="Bac_rhamnosid6H"/>
</dbReference>
<dbReference type="GO" id="GO:0005975">
    <property type="term" value="P:carbohydrate metabolic process"/>
    <property type="evidence" value="ECO:0007669"/>
    <property type="project" value="InterPro"/>
</dbReference>
<dbReference type="Gene3D" id="1.50.10.10">
    <property type="match status" value="1"/>
</dbReference>
<dbReference type="PANTHER" id="PTHR34987:SF2">
    <property type="entry name" value="B, PUTATIVE (AFU_ORTHOLOGUE AFUA_7G05040)-RELATED"/>
    <property type="match status" value="1"/>
</dbReference>
<evidence type="ECO:0000313" key="4">
    <source>
        <dbReference type="Proteomes" id="UP000078454"/>
    </source>
</evidence>
<evidence type="ECO:0000259" key="2">
    <source>
        <dbReference type="Pfam" id="PF17390"/>
    </source>
</evidence>
<dbReference type="EMBL" id="LYPB01000059">
    <property type="protein sequence ID" value="OAS19165.1"/>
    <property type="molecule type" value="Genomic_DNA"/>
</dbReference>
<protein>
    <submittedName>
        <fullName evidence="3">Uncharacterized protein</fullName>
    </submittedName>
</protein>
<name>A0A198ADK3_9BACL</name>
<evidence type="ECO:0000313" key="3">
    <source>
        <dbReference type="EMBL" id="OAS19165.1"/>
    </source>
</evidence>
<organism evidence="3 4">
    <name type="scientific">Paenibacillus oryzisoli</name>
    <dbReference type="NCBI Taxonomy" id="1850517"/>
    <lineage>
        <taxon>Bacteria</taxon>
        <taxon>Bacillati</taxon>
        <taxon>Bacillota</taxon>
        <taxon>Bacilli</taxon>
        <taxon>Bacillales</taxon>
        <taxon>Paenibacillaceae</taxon>
        <taxon>Paenibacillus</taxon>
    </lineage>
</organism>
<feature type="domain" description="Alpha-L-rhamnosidase six-hairpin glycosidase" evidence="1">
    <location>
        <begin position="390"/>
        <end position="724"/>
    </location>
</feature>
<dbReference type="Proteomes" id="UP000078454">
    <property type="component" value="Unassembled WGS sequence"/>
</dbReference>
<sequence>MRVLLIDLPYNGQIERNQLQKPWEQTTGWPCSWVTFSEALKPPFVIVYRCKFTLNEALRLKVHVSGDERYELYLDHRRIGRGSERGDRNNWFYETYELELAAGEHQWIARCWAIGDHKPWAQISVQPGFLLSPDDESLAPLMGTGVAQWEAKPMLGYRFLPLPPTIGTGAKLDIDGASFDWDALLGGGDGWLAVQPLANVYHTRDNYHFSSVQRLMRPATLPAMQEASITTMGVRFVEQAGIQESNGYPIVASFDLIEEHERWSALLTGQPCHIPANTRRRVIIDLGDYYCFYPELIVSGGKGSIIRLHWEESFYDEADGGRKTNRNEIAGKWFRGYGDTFRPDGGQERSFDTLWWHAGRYGELIVETGSEALDLLALKLFETRYPLEMEGSIQCNDERVNQVVQASFRTLQMCAHETYMDCPYWEQLMYVGDTRIQSLVTYVSTLDARLPRKALDMFRVSRNNHLGLVNCAYPDQSGKHIASFSLWWVAMVYDYALWRGDREWIRFMMSGVRDELDRLLYNRSPQEAVKLPVSWNFMDWQTAPSDAWSSGTPPHGADRLNAAYNILIIHTLEIVAKLEAYLGETELESRARRLASELSQVTQKLFWNEERGLFADDTDHRYYSEHAQVLSLLCESISPERNRRLLSEIRKTATDLMRTSVYFDHYTFDVFASGGRIEEIVDRLQPWFGMEETGLKTTPEIFLDSTRSDCHAWGAHPVYHLYTSLLGIRPASMGFTSVTIRPQLGPLTSLHGKLPHPNGFIEVNVESRGSQWHVEVALPVGLPGTLVWGNISYPLNEGHNEYKLPMLTRELPKSQ</sequence>
<dbReference type="RefSeq" id="WP_068663761.1">
    <property type="nucleotide sequence ID" value="NZ_LYPB01000059.1"/>
</dbReference>
<feature type="domain" description="Alpha-L-rhamnosidase C-terminal" evidence="2">
    <location>
        <begin position="727"/>
        <end position="786"/>
    </location>
</feature>
<reference evidence="3 4" key="1">
    <citation type="submission" date="2016-05" db="EMBL/GenBank/DDBJ databases">
        <title>Paenibacillus sp. 1ZS3-15 nov., isolated from the rhizosphere soil.</title>
        <authorList>
            <person name="Zhang X.X."/>
            <person name="Zhang J."/>
        </authorList>
    </citation>
    <scope>NUCLEOTIDE SEQUENCE [LARGE SCALE GENOMIC DNA]</scope>
    <source>
        <strain evidence="3 4">1ZS3-15</strain>
    </source>
</reference>
<dbReference type="STRING" id="1850517.A8708_10550"/>
<proteinExistence type="predicted"/>
<keyword evidence="4" id="KW-1185">Reference proteome</keyword>
<dbReference type="Pfam" id="PF17389">
    <property type="entry name" value="Bac_rhamnosid6H"/>
    <property type="match status" value="1"/>
</dbReference>
<comment type="caution">
    <text evidence="3">The sequence shown here is derived from an EMBL/GenBank/DDBJ whole genome shotgun (WGS) entry which is preliminary data.</text>
</comment>
<dbReference type="Gene3D" id="2.60.420.10">
    <property type="entry name" value="Maltose phosphorylase, domain 3"/>
    <property type="match status" value="1"/>
</dbReference>
<evidence type="ECO:0000259" key="1">
    <source>
        <dbReference type="Pfam" id="PF17389"/>
    </source>
</evidence>
<gene>
    <name evidence="3" type="ORF">A8708_10550</name>
</gene>
<dbReference type="InterPro" id="IPR008928">
    <property type="entry name" value="6-hairpin_glycosidase_sf"/>
</dbReference>
<dbReference type="InterPro" id="IPR012341">
    <property type="entry name" value="6hp_glycosidase-like_sf"/>
</dbReference>
<dbReference type="OrthoDB" id="9815108at2"/>
<dbReference type="PANTHER" id="PTHR34987">
    <property type="entry name" value="C, PUTATIVE (AFU_ORTHOLOGUE AFUA_3G02880)-RELATED"/>
    <property type="match status" value="1"/>
</dbReference>
<dbReference type="Pfam" id="PF17390">
    <property type="entry name" value="Bac_rhamnosid_C"/>
    <property type="match status" value="1"/>
</dbReference>
<dbReference type="InterPro" id="IPR035398">
    <property type="entry name" value="Bac_rhamnosid_C"/>
</dbReference>
<dbReference type="AlphaFoldDB" id="A0A198ADK3"/>
<dbReference type="SUPFAM" id="SSF48208">
    <property type="entry name" value="Six-hairpin glycosidases"/>
    <property type="match status" value="1"/>
</dbReference>
<accession>A0A198ADK3</accession>
<dbReference type="Gene3D" id="2.60.120.260">
    <property type="entry name" value="Galactose-binding domain-like"/>
    <property type="match status" value="2"/>
</dbReference>